<comment type="caution">
    <text evidence="13">The sequence shown here is derived from an EMBL/GenBank/DDBJ whole genome shotgun (WGS) entry which is preliminary data.</text>
</comment>
<dbReference type="PRINTS" id="PR00417">
    <property type="entry name" value="PRTPISMRASEI"/>
</dbReference>
<dbReference type="SUPFAM" id="SSF56712">
    <property type="entry name" value="Prokaryotic type I DNA topoisomerase"/>
    <property type="match status" value="1"/>
</dbReference>
<evidence type="ECO:0000256" key="7">
    <source>
        <dbReference type="ARBA" id="ARBA00030003"/>
    </source>
</evidence>
<name>A0A9D1DHQ7_9FIRM</name>
<gene>
    <name evidence="13" type="ORF">IAA53_06295</name>
</gene>
<evidence type="ECO:0000256" key="4">
    <source>
        <dbReference type="ARBA" id="ARBA00023029"/>
    </source>
</evidence>
<dbReference type="Gene3D" id="3.40.50.140">
    <property type="match status" value="1"/>
</dbReference>
<evidence type="ECO:0000256" key="5">
    <source>
        <dbReference type="ARBA" id="ARBA00023125"/>
    </source>
</evidence>
<proteinExistence type="inferred from homology"/>
<dbReference type="InterPro" id="IPR013825">
    <property type="entry name" value="Topo_IA_cen_sub2"/>
</dbReference>
<dbReference type="Proteomes" id="UP000824239">
    <property type="component" value="Unassembled WGS sequence"/>
</dbReference>
<keyword evidence="4" id="KW-0799">Topoisomerase</keyword>
<dbReference type="InterPro" id="IPR003601">
    <property type="entry name" value="Topo_IA_2"/>
</dbReference>
<dbReference type="GO" id="GO:0006281">
    <property type="term" value="P:DNA repair"/>
    <property type="evidence" value="ECO:0007669"/>
    <property type="project" value="TreeGrafter"/>
</dbReference>
<feature type="domain" description="Topo IA-type catalytic" evidence="12">
    <location>
        <begin position="153"/>
        <end position="569"/>
    </location>
</feature>
<dbReference type="PROSITE" id="PS52039">
    <property type="entry name" value="TOPO_IA_2"/>
    <property type="match status" value="1"/>
</dbReference>
<dbReference type="PANTHER" id="PTHR11390:SF21">
    <property type="entry name" value="DNA TOPOISOMERASE 3-ALPHA"/>
    <property type="match status" value="1"/>
</dbReference>
<dbReference type="InterPro" id="IPR000380">
    <property type="entry name" value="Topo_IA"/>
</dbReference>
<dbReference type="SMART" id="SM00436">
    <property type="entry name" value="TOP1Bc"/>
    <property type="match status" value="1"/>
</dbReference>
<dbReference type="Pfam" id="PF01751">
    <property type="entry name" value="Toprim"/>
    <property type="match status" value="1"/>
</dbReference>
<evidence type="ECO:0000256" key="1">
    <source>
        <dbReference type="ARBA" id="ARBA00000213"/>
    </source>
</evidence>
<dbReference type="InterPro" id="IPR034144">
    <property type="entry name" value="TOPRIM_TopoIII"/>
</dbReference>
<dbReference type="InterPro" id="IPR006171">
    <property type="entry name" value="TOPRIM_dom"/>
</dbReference>
<evidence type="ECO:0000256" key="8">
    <source>
        <dbReference type="ARBA" id="ARBA00031985"/>
    </source>
</evidence>
<evidence type="ECO:0000256" key="9">
    <source>
        <dbReference type="ARBA" id="ARBA00032235"/>
    </source>
</evidence>
<evidence type="ECO:0000313" key="14">
    <source>
        <dbReference type="Proteomes" id="UP000824239"/>
    </source>
</evidence>
<evidence type="ECO:0000259" key="11">
    <source>
        <dbReference type="PROSITE" id="PS50880"/>
    </source>
</evidence>
<dbReference type="CDD" id="cd00186">
    <property type="entry name" value="TOP1Ac"/>
    <property type="match status" value="1"/>
</dbReference>
<dbReference type="AlphaFoldDB" id="A0A9D1DHQ7"/>
<dbReference type="InterPro" id="IPR023405">
    <property type="entry name" value="Topo_IA_core_domain"/>
</dbReference>
<dbReference type="CDD" id="cd03362">
    <property type="entry name" value="TOPRIM_TopoIA_TopoIII"/>
    <property type="match status" value="1"/>
</dbReference>
<reference evidence="13" key="2">
    <citation type="journal article" date="2021" name="PeerJ">
        <title>Extensive microbial diversity within the chicken gut microbiome revealed by metagenomics and culture.</title>
        <authorList>
            <person name="Gilroy R."/>
            <person name="Ravi A."/>
            <person name="Getino M."/>
            <person name="Pursley I."/>
            <person name="Horton D.L."/>
            <person name="Alikhan N.F."/>
            <person name="Baker D."/>
            <person name="Gharbi K."/>
            <person name="Hall N."/>
            <person name="Watson M."/>
            <person name="Adriaenssens E.M."/>
            <person name="Foster-Nyarko E."/>
            <person name="Jarju S."/>
            <person name="Secka A."/>
            <person name="Antonio M."/>
            <person name="Oren A."/>
            <person name="Chaudhuri R.R."/>
            <person name="La Ragione R."/>
            <person name="Hildebrand F."/>
            <person name="Pallen M.J."/>
        </authorList>
    </citation>
    <scope>NUCLEOTIDE SEQUENCE</scope>
    <source>
        <strain evidence="13">ChiBcec15-4380</strain>
    </source>
</reference>
<comment type="catalytic activity">
    <reaction evidence="1">
        <text>ATP-independent breakage of single-stranded DNA, followed by passage and rejoining.</text>
        <dbReference type="EC" id="5.6.2.1"/>
    </reaction>
</comment>
<dbReference type="PROSITE" id="PS00396">
    <property type="entry name" value="TOPO_IA_1"/>
    <property type="match status" value="1"/>
</dbReference>
<feature type="domain" description="Toprim" evidence="11">
    <location>
        <begin position="3"/>
        <end position="136"/>
    </location>
</feature>
<dbReference type="Gene3D" id="1.10.460.10">
    <property type="entry name" value="Topoisomerase I, domain 2"/>
    <property type="match status" value="1"/>
</dbReference>
<dbReference type="GO" id="GO:0003677">
    <property type="term" value="F:DNA binding"/>
    <property type="evidence" value="ECO:0007669"/>
    <property type="project" value="UniProtKB-KW"/>
</dbReference>
<dbReference type="GO" id="GO:0006310">
    <property type="term" value="P:DNA recombination"/>
    <property type="evidence" value="ECO:0007669"/>
    <property type="project" value="TreeGrafter"/>
</dbReference>
<dbReference type="SMART" id="SM00493">
    <property type="entry name" value="TOPRIM"/>
    <property type="match status" value="1"/>
</dbReference>
<dbReference type="InterPro" id="IPR023406">
    <property type="entry name" value="Topo_IA_AS"/>
</dbReference>
<dbReference type="GO" id="GO:0003917">
    <property type="term" value="F:DNA topoisomerase type I (single strand cut, ATP-independent) activity"/>
    <property type="evidence" value="ECO:0007669"/>
    <property type="project" value="UniProtKB-EC"/>
</dbReference>
<evidence type="ECO:0000256" key="3">
    <source>
        <dbReference type="ARBA" id="ARBA00012891"/>
    </source>
</evidence>
<dbReference type="SMART" id="SM00437">
    <property type="entry name" value="TOP1Ac"/>
    <property type="match status" value="1"/>
</dbReference>
<evidence type="ECO:0000313" key="13">
    <source>
        <dbReference type="EMBL" id="HIR50879.1"/>
    </source>
</evidence>
<keyword evidence="6" id="KW-0413">Isomerase</keyword>
<dbReference type="EC" id="5.6.2.1" evidence="3"/>
<dbReference type="InterPro" id="IPR013824">
    <property type="entry name" value="Topo_IA_cen_sub1"/>
</dbReference>
<dbReference type="Pfam" id="PF01131">
    <property type="entry name" value="Topoisom_bac"/>
    <property type="match status" value="1"/>
</dbReference>
<comment type="similarity">
    <text evidence="2">Belongs to the type IA topoisomerase family.</text>
</comment>
<dbReference type="PANTHER" id="PTHR11390">
    <property type="entry name" value="PROKARYOTIC DNA TOPOISOMERASE"/>
    <property type="match status" value="1"/>
</dbReference>
<dbReference type="InterPro" id="IPR003602">
    <property type="entry name" value="Topo_IA_DNA-bd_dom"/>
</dbReference>
<evidence type="ECO:0000256" key="10">
    <source>
        <dbReference type="ARBA" id="ARBA00032877"/>
    </source>
</evidence>
<organism evidence="13 14">
    <name type="scientific">Candidatus Avoscillospira avicola</name>
    <dbReference type="NCBI Taxonomy" id="2840706"/>
    <lineage>
        <taxon>Bacteria</taxon>
        <taxon>Bacillati</taxon>
        <taxon>Bacillota</taxon>
        <taxon>Clostridia</taxon>
        <taxon>Eubacteriales</taxon>
        <taxon>Oscillospiraceae</taxon>
        <taxon>Oscillospiraceae incertae sedis</taxon>
        <taxon>Candidatus Avoscillospira</taxon>
    </lineage>
</organism>
<evidence type="ECO:0000259" key="12">
    <source>
        <dbReference type="PROSITE" id="PS52039"/>
    </source>
</evidence>
<dbReference type="Gene3D" id="1.10.290.10">
    <property type="entry name" value="Topoisomerase I, domain 4"/>
    <property type="match status" value="1"/>
</dbReference>
<dbReference type="Gene3D" id="2.70.20.10">
    <property type="entry name" value="Topoisomerase I, domain 3"/>
    <property type="match status" value="1"/>
</dbReference>
<protein>
    <recommendedName>
        <fullName evidence="3">DNA topoisomerase</fullName>
        <ecNumber evidence="3">5.6.2.1</ecNumber>
    </recommendedName>
    <alternativeName>
        <fullName evidence="10">Omega-protein</fullName>
    </alternativeName>
    <alternativeName>
        <fullName evidence="9">Relaxing enzyme</fullName>
    </alternativeName>
    <alternativeName>
        <fullName evidence="7">Swivelase</fullName>
    </alternativeName>
    <alternativeName>
        <fullName evidence="8">Untwisting enzyme</fullName>
    </alternativeName>
</protein>
<dbReference type="GO" id="GO:0006265">
    <property type="term" value="P:DNA topological change"/>
    <property type="evidence" value="ECO:0007669"/>
    <property type="project" value="InterPro"/>
</dbReference>
<evidence type="ECO:0000256" key="6">
    <source>
        <dbReference type="ARBA" id="ARBA00023235"/>
    </source>
</evidence>
<dbReference type="GO" id="GO:0043597">
    <property type="term" value="C:cytoplasmic replication fork"/>
    <property type="evidence" value="ECO:0007669"/>
    <property type="project" value="TreeGrafter"/>
</dbReference>
<dbReference type="InterPro" id="IPR013826">
    <property type="entry name" value="Topo_IA_cen_sub3"/>
</dbReference>
<sequence length="680" mass="75853">MLTRLIVTEKPSVAMRYASVLGVKGRQDGYLEGRGYLISWCFGHLWGLADADAYDPKYKKWNKTDLPILPTTWQYQLLPGSQKQMALLRRLMDRADVTEIVNACDPGREGELIFRNVYNLAQCTKPMLRLWVSSMEDEAIREGFAHLRPGLAFNGVYEAALCRAQADWLVGINATRLFSTAYHRTLVIGRVISPTLSMVVNREQEIARHKPETFYRVCLTCEGVVFQSEKMDQAQAEALAAQCAGQTAVVEELRETEQVRTAPALLDLTALQRLANKQLGYTAQQTLDYAQSLYEKKLLTYPRTDSRYLTEDMAGGVPELAQLCAAIAEEDPPEAILEKQVCCNGKVTDHTALLPTRSAGAADLSVLPTPELKLLQLVAHQVLLAVSPPWVRKETEVTLSCCDACFTAKGTVTTHPGWRKYQPSEEKTLPQLTQGQELAVDQAEVKEGVTKPPAHYTEASLLAAMEQAGREEQPKETQRRGIGTAATRAGILERLVSQGFVQRVRGKDGQTATLIPAQSGSALAAILPEPLRSPQLTAQWEWSLQKIEDGLLEPEAFLSEVQEMVTGLVSEFTPVEDAEYLFPSNRPVVGTCPRCGREVTESPKGFFCENPRCRFALWRDNRFFTNKQFSLTKEKAQALLQRGEVFAEHLYSEKTGSYYDATIVLDTSTPVPRYFLKYGQ</sequence>
<dbReference type="EMBL" id="DVHE01000049">
    <property type="protein sequence ID" value="HIR50879.1"/>
    <property type="molecule type" value="Genomic_DNA"/>
</dbReference>
<keyword evidence="5" id="KW-0238">DNA-binding</keyword>
<reference evidence="13" key="1">
    <citation type="submission" date="2020-10" db="EMBL/GenBank/DDBJ databases">
        <authorList>
            <person name="Gilroy R."/>
        </authorList>
    </citation>
    <scope>NUCLEOTIDE SEQUENCE</scope>
    <source>
        <strain evidence="13">ChiBcec15-4380</strain>
    </source>
</reference>
<evidence type="ECO:0000256" key="2">
    <source>
        <dbReference type="ARBA" id="ARBA00009446"/>
    </source>
</evidence>
<accession>A0A9D1DHQ7</accession>
<dbReference type="PROSITE" id="PS50880">
    <property type="entry name" value="TOPRIM"/>
    <property type="match status" value="1"/>
</dbReference>
<dbReference type="InterPro" id="IPR013497">
    <property type="entry name" value="Topo_IA_cen"/>
</dbReference>